<evidence type="ECO:0000313" key="3">
    <source>
        <dbReference type="EMBL" id="KHJ95137.1"/>
    </source>
</evidence>
<dbReference type="PANTHER" id="PTHR11474">
    <property type="entry name" value="TYROSINASE FAMILY MEMBER"/>
    <property type="match status" value="1"/>
</dbReference>
<feature type="domain" description="Tyrosinase copper-binding" evidence="2">
    <location>
        <begin position="20"/>
        <end position="61"/>
    </location>
</feature>
<dbReference type="Gene3D" id="1.10.1280.10">
    <property type="entry name" value="Di-copper center containing domain from catechol oxidase"/>
    <property type="match status" value="1"/>
</dbReference>
<dbReference type="EMBL" id="KN550069">
    <property type="protein sequence ID" value="KHJ95137.1"/>
    <property type="molecule type" value="Genomic_DNA"/>
</dbReference>
<dbReference type="GO" id="GO:0046872">
    <property type="term" value="F:metal ion binding"/>
    <property type="evidence" value="ECO:0007669"/>
    <property type="project" value="UniProtKB-KW"/>
</dbReference>
<keyword evidence="1" id="KW-0479">Metal-binding</keyword>
<dbReference type="InterPro" id="IPR008922">
    <property type="entry name" value="Di-copper_centre_dom_sf"/>
</dbReference>
<dbReference type="Proteomes" id="UP000053660">
    <property type="component" value="Unassembled WGS sequence"/>
</dbReference>
<dbReference type="GO" id="GO:0016491">
    <property type="term" value="F:oxidoreductase activity"/>
    <property type="evidence" value="ECO:0007669"/>
    <property type="project" value="InterPro"/>
</dbReference>
<keyword evidence="4" id="KW-1185">Reference proteome</keyword>
<organism evidence="3 4">
    <name type="scientific">Oesophagostomum dentatum</name>
    <name type="common">Nodular worm</name>
    <dbReference type="NCBI Taxonomy" id="61180"/>
    <lineage>
        <taxon>Eukaryota</taxon>
        <taxon>Metazoa</taxon>
        <taxon>Ecdysozoa</taxon>
        <taxon>Nematoda</taxon>
        <taxon>Chromadorea</taxon>
        <taxon>Rhabditida</taxon>
        <taxon>Rhabditina</taxon>
        <taxon>Rhabditomorpha</taxon>
        <taxon>Strongyloidea</taxon>
        <taxon>Strongylidae</taxon>
        <taxon>Oesophagostomum</taxon>
    </lineage>
</organism>
<dbReference type="InterPro" id="IPR050316">
    <property type="entry name" value="Tyrosinase/Hemocyanin"/>
</dbReference>
<reference evidence="3 4" key="1">
    <citation type="submission" date="2014-03" db="EMBL/GenBank/DDBJ databases">
        <title>Draft genome of the hookworm Oesophagostomum dentatum.</title>
        <authorList>
            <person name="Mitreva M."/>
        </authorList>
    </citation>
    <scope>NUCLEOTIDE SEQUENCE [LARGE SCALE GENOMIC DNA]</scope>
    <source>
        <strain evidence="3 4">OD-Hann</strain>
    </source>
</reference>
<dbReference type="InterPro" id="IPR002227">
    <property type="entry name" value="Tyrosinase_Cu-bd"/>
</dbReference>
<dbReference type="OrthoDB" id="6132182at2759"/>
<dbReference type="Pfam" id="PF00264">
    <property type="entry name" value="Tyrosinase"/>
    <property type="match status" value="1"/>
</dbReference>
<name>A0A0B1TH81_OESDE</name>
<dbReference type="PANTHER" id="PTHR11474:SF21">
    <property type="entry name" value="SHKT DOMAIN-CONTAINING PROTEIN"/>
    <property type="match status" value="1"/>
</dbReference>
<protein>
    <recommendedName>
        <fullName evidence="2">Tyrosinase copper-binding domain-containing protein</fullName>
    </recommendedName>
</protein>
<evidence type="ECO:0000313" key="4">
    <source>
        <dbReference type="Proteomes" id="UP000053660"/>
    </source>
</evidence>
<accession>A0A0B1TH81</accession>
<dbReference type="AlphaFoldDB" id="A0A0B1TH81"/>
<proteinExistence type="predicted"/>
<evidence type="ECO:0000259" key="2">
    <source>
        <dbReference type="Pfam" id="PF00264"/>
    </source>
</evidence>
<sequence length="209" mass="22935">MTGRKLACPAPRTFLALELAHGNPHIFVGGDMVLIASSANDLIFFMHHSFVDFIWEMYRQQRQTRQVRENAYPPDNILCSSAAHFSTSPMHPFEPLLNTDGLSSTYTDNLYDYDFRPSCSFSAPDCGSTYLFCDLSHDSPRCASKIVVGGNCAGFFSGEQCCYGGACINEARQGGQDPINDLPTTESTADGGHTVAKRAENNVYENSAH</sequence>
<gene>
    <name evidence="3" type="ORF">OESDEN_04922</name>
</gene>
<evidence type="ECO:0000256" key="1">
    <source>
        <dbReference type="ARBA" id="ARBA00022723"/>
    </source>
</evidence>
<dbReference type="SUPFAM" id="SSF48056">
    <property type="entry name" value="Di-copper centre-containing domain"/>
    <property type="match status" value="1"/>
</dbReference>